<organism evidence="8 9">
    <name type="scientific">Thalictrum thalictroides</name>
    <name type="common">Rue-anemone</name>
    <name type="synonym">Anemone thalictroides</name>
    <dbReference type="NCBI Taxonomy" id="46969"/>
    <lineage>
        <taxon>Eukaryota</taxon>
        <taxon>Viridiplantae</taxon>
        <taxon>Streptophyta</taxon>
        <taxon>Embryophyta</taxon>
        <taxon>Tracheophyta</taxon>
        <taxon>Spermatophyta</taxon>
        <taxon>Magnoliopsida</taxon>
        <taxon>Ranunculales</taxon>
        <taxon>Ranunculaceae</taxon>
        <taxon>Thalictroideae</taxon>
        <taxon>Thalictrum</taxon>
    </lineage>
</organism>
<accession>A0A7J6W7V5</accession>
<evidence type="ECO:0000259" key="6">
    <source>
        <dbReference type="Pfam" id="PF00931"/>
    </source>
</evidence>
<dbReference type="InterPro" id="IPR032675">
    <property type="entry name" value="LRR_dom_sf"/>
</dbReference>
<keyword evidence="4" id="KW-0067">ATP-binding</keyword>
<evidence type="ECO:0000256" key="4">
    <source>
        <dbReference type="ARBA" id="ARBA00022840"/>
    </source>
</evidence>
<dbReference type="SUPFAM" id="SSF52540">
    <property type="entry name" value="P-loop containing nucleoside triphosphate hydrolases"/>
    <property type="match status" value="1"/>
</dbReference>
<dbReference type="FunFam" id="1.10.8.430:FF:000003">
    <property type="entry name" value="Probable disease resistance protein At5g66910"/>
    <property type="match status" value="1"/>
</dbReference>
<dbReference type="GO" id="GO:0006952">
    <property type="term" value="P:defense response"/>
    <property type="evidence" value="ECO:0007669"/>
    <property type="project" value="UniProtKB-KW"/>
</dbReference>
<dbReference type="Gene3D" id="3.80.10.10">
    <property type="entry name" value="Ribonuclease Inhibitor"/>
    <property type="match status" value="2"/>
</dbReference>
<gene>
    <name evidence="8" type="ORF">FRX31_017396</name>
</gene>
<dbReference type="GO" id="GO:0043531">
    <property type="term" value="F:ADP binding"/>
    <property type="evidence" value="ECO:0007669"/>
    <property type="project" value="InterPro"/>
</dbReference>
<protein>
    <submittedName>
        <fullName evidence="8">Disease resistance protein</fullName>
    </submittedName>
</protein>
<comment type="similarity">
    <text evidence="1">Belongs to the disease resistance NB-LRR family.</text>
</comment>
<feature type="domain" description="Disease resistance R13L4/SHOC-2-like LRR" evidence="7">
    <location>
        <begin position="489"/>
        <end position="806"/>
    </location>
</feature>
<feature type="coiled-coil region" evidence="5">
    <location>
        <begin position="18"/>
        <end position="59"/>
    </location>
</feature>
<feature type="domain" description="NB-ARC" evidence="6">
    <location>
        <begin position="142"/>
        <end position="293"/>
    </location>
</feature>
<evidence type="ECO:0000313" key="8">
    <source>
        <dbReference type="EMBL" id="KAF5193017.1"/>
    </source>
</evidence>
<dbReference type="PANTHER" id="PTHR33463:SF220">
    <property type="entry name" value="NB-ARC DOMAIN-CONTAINING PROTEIN"/>
    <property type="match status" value="1"/>
</dbReference>
<dbReference type="Proteomes" id="UP000554482">
    <property type="component" value="Unassembled WGS sequence"/>
</dbReference>
<evidence type="ECO:0000256" key="2">
    <source>
        <dbReference type="ARBA" id="ARBA00022737"/>
    </source>
</evidence>
<reference evidence="8 9" key="1">
    <citation type="submission" date="2020-06" db="EMBL/GenBank/DDBJ databases">
        <title>Transcriptomic and genomic resources for Thalictrum thalictroides and T. hernandezii: Facilitating candidate gene discovery in an emerging model plant lineage.</title>
        <authorList>
            <person name="Arias T."/>
            <person name="Riano-Pachon D.M."/>
            <person name="Di Stilio V.S."/>
        </authorList>
    </citation>
    <scope>NUCLEOTIDE SEQUENCE [LARGE SCALE GENOMIC DNA]</scope>
    <source>
        <strain evidence="9">cv. WT478/WT964</strain>
        <tissue evidence="8">Leaves</tissue>
    </source>
</reference>
<keyword evidence="2" id="KW-0677">Repeat</keyword>
<evidence type="ECO:0000259" key="7">
    <source>
        <dbReference type="Pfam" id="PF23598"/>
    </source>
</evidence>
<keyword evidence="3" id="KW-0611">Plant defense</keyword>
<dbReference type="Pfam" id="PF00931">
    <property type="entry name" value="NB-ARC"/>
    <property type="match status" value="1"/>
</dbReference>
<dbReference type="AlphaFoldDB" id="A0A7J6W7V5"/>
<dbReference type="OrthoDB" id="664960at2759"/>
<proteinExistence type="inferred from homology"/>
<sequence>MDFVSPIIDIVSRLMNCCTKHVNYIRALEENLNQLKEEMDELNAVYMDVKNKVNVAEAQLMERTNQVNEWLQRVEARRLEVGGIIHEGTQHLETRCLNGCCPKNCWSSYKLGKMVVEKLILVEKLKLEGELENSVDLVSVYKALKFLGENSVRIMGLYGMGGVGKTTVMKRIYNEFNKDFDIVIWVLISDEVNMARVQEDIGRKLGLSLSNANNIFNVLKTKKYLLLVDDIWQRIDLQSIGVPSPSFHNKSKIVFTTRSEVVCRHMEADKIIRIGSLSWEASWTLFQKNVGRNVLSSDSDIRRLAEEVAKECRGLPLALITIGRSMANKKTRHEWEHAISVLKNSAAEFPGMGDDVLPLLKFSYDYLPNDCVRLCFLFCSLYPEYFEIEIEKLIIQWIGEGYISGYDNFKEAFHMGHDIIGILKGACLLEEGVGHGYVKMRDDIRDLSLWIACECGREKNKYFVKADVGLIETPQTGEWSLIAEKISYFANKITQLEIAPKCPNLLTLLVSNNIELEQIHKDFFLNMPRLRFLDLSNTAITKVPSSICELFEIEFLDISNTNIRCLPYEMRNLTKLKYLFITRCKIPHGIIMNLSNLEFLKLAVIKTWDSEGGFNIDELLYLKQLKSLEIDFYSDSKDVEKFLSYPQLANCARKLRVIDCNDITSLALSASSSASSDLCLGPLKGLEYLGIHHCSEIEELKLNCINKETTEFEGLNESLEKLYLGNLPKLICSWDARNLHLNAHFRNLHFLQLFMCHAMVDLTWLVLIPNLQKLCIQYCGLQEILSSCEEFEGGYDENTFSNLKILRLYYLPNLQSICSMSALRFPSLEVIDVRSCPKLRRLPLDSNSANNTLGKIRGTKEWWNRLEWDNETIKLHLVKFFKEGKKD</sequence>
<keyword evidence="5" id="KW-0175">Coiled coil</keyword>
<evidence type="ECO:0000256" key="5">
    <source>
        <dbReference type="SAM" id="Coils"/>
    </source>
</evidence>
<dbReference type="Gene3D" id="1.10.8.430">
    <property type="entry name" value="Helical domain of apoptotic protease-activating factors"/>
    <property type="match status" value="1"/>
</dbReference>
<dbReference type="InterPro" id="IPR042197">
    <property type="entry name" value="Apaf_helical"/>
</dbReference>
<keyword evidence="9" id="KW-1185">Reference proteome</keyword>
<dbReference type="InterPro" id="IPR050905">
    <property type="entry name" value="Plant_NBS-LRR"/>
</dbReference>
<dbReference type="EMBL" id="JABWDY010020602">
    <property type="protein sequence ID" value="KAF5193017.1"/>
    <property type="molecule type" value="Genomic_DNA"/>
</dbReference>
<dbReference type="PRINTS" id="PR00364">
    <property type="entry name" value="DISEASERSIST"/>
</dbReference>
<comment type="caution">
    <text evidence="8">The sequence shown here is derived from an EMBL/GenBank/DDBJ whole genome shotgun (WGS) entry which is preliminary data.</text>
</comment>
<dbReference type="Gene3D" id="3.40.50.300">
    <property type="entry name" value="P-loop containing nucleotide triphosphate hydrolases"/>
    <property type="match status" value="1"/>
</dbReference>
<keyword evidence="4" id="KW-0547">Nucleotide-binding</keyword>
<dbReference type="GO" id="GO:0005524">
    <property type="term" value="F:ATP binding"/>
    <property type="evidence" value="ECO:0007669"/>
    <property type="project" value="UniProtKB-KW"/>
</dbReference>
<evidence type="ECO:0000256" key="3">
    <source>
        <dbReference type="ARBA" id="ARBA00022821"/>
    </source>
</evidence>
<dbReference type="InterPro" id="IPR002182">
    <property type="entry name" value="NB-ARC"/>
</dbReference>
<dbReference type="FunFam" id="3.40.50.300:FF:001091">
    <property type="entry name" value="Probable disease resistance protein At1g61300"/>
    <property type="match status" value="1"/>
</dbReference>
<dbReference type="InterPro" id="IPR027417">
    <property type="entry name" value="P-loop_NTPase"/>
</dbReference>
<dbReference type="InterPro" id="IPR055414">
    <property type="entry name" value="LRR_R13L4/SHOC2-like"/>
</dbReference>
<dbReference type="PANTHER" id="PTHR33463">
    <property type="entry name" value="NB-ARC DOMAIN-CONTAINING PROTEIN-RELATED"/>
    <property type="match status" value="1"/>
</dbReference>
<dbReference type="SUPFAM" id="SSF52058">
    <property type="entry name" value="L domain-like"/>
    <property type="match status" value="1"/>
</dbReference>
<evidence type="ECO:0000256" key="1">
    <source>
        <dbReference type="ARBA" id="ARBA00008894"/>
    </source>
</evidence>
<evidence type="ECO:0000313" key="9">
    <source>
        <dbReference type="Proteomes" id="UP000554482"/>
    </source>
</evidence>
<dbReference type="Pfam" id="PF23598">
    <property type="entry name" value="LRR_14"/>
    <property type="match status" value="1"/>
</dbReference>
<name>A0A7J6W7V5_THATH</name>